<comment type="caution">
    <text evidence="3">The sequence shown here is derived from an EMBL/GenBank/DDBJ whole genome shotgun (WGS) entry which is preliminary data.</text>
</comment>
<dbReference type="InterPro" id="IPR019183">
    <property type="entry name" value="NAA25_NatB_aux_su"/>
</dbReference>
<keyword evidence="4" id="KW-1185">Reference proteome</keyword>
<name>A0AAD3DV97_9CHLO</name>
<feature type="region of interest" description="Disordered" evidence="2">
    <location>
        <begin position="777"/>
        <end position="802"/>
    </location>
</feature>
<feature type="compositionally biased region" description="Low complexity" evidence="2">
    <location>
        <begin position="778"/>
        <end position="789"/>
    </location>
</feature>
<dbReference type="Pfam" id="PF14559">
    <property type="entry name" value="TPR_19"/>
    <property type="match status" value="1"/>
</dbReference>
<evidence type="ECO:0000256" key="1">
    <source>
        <dbReference type="ARBA" id="ARBA00006298"/>
    </source>
</evidence>
<proteinExistence type="inferred from homology"/>
<dbReference type="Proteomes" id="UP001054857">
    <property type="component" value="Unassembled WGS sequence"/>
</dbReference>
<gene>
    <name evidence="3" type="ORF">Agub_g10707</name>
</gene>
<accession>A0AAD3DV97</accession>
<feature type="compositionally biased region" description="Low complexity" evidence="2">
    <location>
        <begin position="922"/>
        <end position="941"/>
    </location>
</feature>
<feature type="region of interest" description="Disordered" evidence="2">
    <location>
        <begin position="964"/>
        <end position="983"/>
    </location>
</feature>
<reference evidence="3 4" key="1">
    <citation type="journal article" date="2021" name="Sci. Rep.">
        <title>Genome sequencing of the multicellular alga Astrephomene provides insights into convergent evolution of germ-soma differentiation.</title>
        <authorList>
            <person name="Yamashita S."/>
            <person name="Yamamoto K."/>
            <person name="Matsuzaki R."/>
            <person name="Suzuki S."/>
            <person name="Yamaguchi H."/>
            <person name="Hirooka S."/>
            <person name="Minakuchi Y."/>
            <person name="Miyagishima S."/>
            <person name="Kawachi M."/>
            <person name="Toyoda A."/>
            <person name="Nozaki H."/>
        </authorList>
    </citation>
    <scope>NUCLEOTIDE SEQUENCE [LARGE SCALE GENOMIC DNA]</scope>
    <source>
        <strain evidence="3 4">NIES-4017</strain>
    </source>
</reference>
<feature type="region of interest" description="Disordered" evidence="2">
    <location>
        <begin position="919"/>
        <end position="942"/>
    </location>
</feature>
<dbReference type="SUPFAM" id="SSF48452">
    <property type="entry name" value="TPR-like"/>
    <property type="match status" value="1"/>
</dbReference>
<dbReference type="EMBL" id="BMAR01000025">
    <property type="protein sequence ID" value="GFR48749.1"/>
    <property type="molecule type" value="Genomic_DNA"/>
</dbReference>
<dbReference type="GO" id="GO:0031416">
    <property type="term" value="C:NatB complex"/>
    <property type="evidence" value="ECO:0007669"/>
    <property type="project" value="TreeGrafter"/>
</dbReference>
<evidence type="ECO:0000313" key="3">
    <source>
        <dbReference type="EMBL" id="GFR48749.1"/>
    </source>
</evidence>
<organism evidence="3 4">
    <name type="scientific">Astrephomene gubernaculifera</name>
    <dbReference type="NCBI Taxonomy" id="47775"/>
    <lineage>
        <taxon>Eukaryota</taxon>
        <taxon>Viridiplantae</taxon>
        <taxon>Chlorophyta</taxon>
        <taxon>core chlorophytes</taxon>
        <taxon>Chlorophyceae</taxon>
        <taxon>CS clade</taxon>
        <taxon>Chlamydomonadales</taxon>
        <taxon>Astrephomenaceae</taxon>
        <taxon>Astrephomene</taxon>
    </lineage>
</organism>
<dbReference type="PANTHER" id="PTHR22767">
    <property type="entry name" value="N-TERMINAL ACETYLTRANSFERASE-RELATED"/>
    <property type="match status" value="1"/>
</dbReference>
<comment type="similarity">
    <text evidence="1">Belongs to the MDM20/NAA25 family.</text>
</comment>
<evidence type="ECO:0000313" key="4">
    <source>
        <dbReference type="Proteomes" id="UP001054857"/>
    </source>
</evidence>
<dbReference type="Pfam" id="PF09797">
    <property type="entry name" value="NatB_MDM20"/>
    <property type="match status" value="1"/>
</dbReference>
<protein>
    <submittedName>
        <fullName evidence="3">Uncharacterized protein</fullName>
    </submittedName>
</protein>
<dbReference type="AlphaFoldDB" id="A0AAD3DV97"/>
<dbReference type="InterPro" id="IPR011990">
    <property type="entry name" value="TPR-like_helical_dom_sf"/>
</dbReference>
<feature type="region of interest" description="Disordered" evidence="2">
    <location>
        <begin position="392"/>
        <end position="416"/>
    </location>
</feature>
<dbReference type="Gene3D" id="1.25.40.1040">
    <property type="match status" value="1"/>
</dbReference>
<dbReference type="PANTHER" id="PTHR22767:SF3">
    <property type="entry name" value="N-ALPHA-ACETYLTRANSFERASE 25, NATB AUXILIARY SUBUNIT"/>
    <property type="match status" value="1"/>
</dbReference>
<evidence type="ECO:0000256" key="2">
    <source>
        <dbReference type="SAM" id="MobiDB-lite"/>
    </source>
</evidence>
<feature type="compositionally biased region" description="Gly residues" evidence="2">
    <location>
        <begin position="397"/>
        <end position="407"/>
    </location>
</feature>
<sequence length="1205" mass="122596">MSKRPKDIEAFERKIRPIYDALDSRNWKGALKLCQQALQKYPNNELVMVLKAIGLDRSGKRDEANQVVDEVVAATPIDEQVLRLASMVLRGSGRLSDITRMYEAAAAAAAASGGSGSAQQALVLLHEVFGAHVRESNFVKQQQVALRLSKAAAGALAAVGAAGVSGERYGWWVVMSLVLQARAALRARARGVPAPAGQVPAVAMEPEKLLALAEGMVARQAAKDGRMEGYEALMVYVDVLLAQGKVAEALSLVSGPLGASALRLPAERLQLRGVLAALAGQLGGAAEALREALGMQSDDWGALLLLLDCLLPGTAAAGGEQKGGVNCGGAGQNADVALFLPRHPLILISGGLAEQLPPRGVEVPADGGATEEAFLRAEAVIKELAALGAEQSAAGSNGNGNGNGNGQPGNDKPMIMRGPDLAMVELAMRRHRAVLCRTTPPPSPDVITDTEAAVVDAVLSYFRKYGSLVSCAVDLRTYVSQLSDAAAERLVAALQVEVEEAAAGAAASGGDNSANGSSGGNKSAALAVLRRRVCVAQIRDDCGLPRLDSTTAGVQLSREFLELYCTARPLQEGLDERERGAADELPVLAAAALVTSATLAAPSDAAAAVPYLLAAYGALSDAVRHRPYGAGMRISAAALATLLAAPAAAAGHLYKLDIKHIQLDSLGGHLLLPPLLAWPVGGSDAASVASGQSSASSSAQVSLHRALRDTRALFEDHARDAGETLFTAYNHGMYTKILEFNAFRERLAAAHTLAVVRSEEVLGDCLNSLRSGAGGAAAGAAAGTGSSTAAGGGSGAAAGADSSAGGGDALHAAAAAVAAGTQRMGEMPTEGSLRFNWDLSTRPTWLPPCAASPSLQPLEWWRSRASGETRGQGYGRCWWSATSAAEATCPAAAAWRAALTSATAHRWLLSHCVAGTAGAGQPGSAAAGPAGPAVSGSASGSDQRLAGTGQLLALKEAVERLRALQPSEEGAGEEEGTASRPGWMLPGSLELRRLDVRLYETVLAVQECLAPTAASAPAASTATMDAAAATRAATNLTALTAAARAAVDAAATEITVAAEAAAAWGGVLPGGALCLLSHLLREPLAVLAACLQSWQASLKALRKRRTKAGAQLEEGAAALGEALTAAAAELAAAARAAGEALAAATGKGEPAAAAAQAVRYLGEQGHAPTCLSDAATSALEALVREQRNTVATLAVHATALTAALT</sequence>